<gene>
    <name evidence="1" type="ORF">EGN73_08275</name>
</gene>
<sequence>MVLKKQFTNALDRLRLLFEEQITVMTLAENLEVFSKENFLSEMQERRFHTAVFFEDQKWWRFDIGELEPVPVGPEDLLEASTPILTAFRGLLKKRRFFIKDESGELAFIITRTDLDKIPMRICIFGMISTFETFLKELVRASINDWQESLSQNRLHQAEKLFAWKMERGEDIDLIQCIQFGDLGSIFSKKQRFKNFEPGFSRDDWVDMMNAIGKLRDALAHSQLNLGFTWEEIDGIILFIRRIIDKGDIDFVK</sequence>
<evidence type="ECO:0000313" key="2">
    <source>
        <dbReference type="Proteomes" id="UP000727490"/>
    </source>
</evidence>
<reference evidence="1 2" key="1">
    <citation type="journal article" date="2020" name="Syst. Appl. Microbiol.">
        <title>Arthrospiribacter ruber gen. nov., sp. nov., a novel bacterium isolated from Arthrospira cultures.</title>
        <authorList>
            <person name="Waleron M."/>
            <person name="Misztak A."/>
            <person name="Waleron M.M."/>
            <person name="Furmaniak M."/>
            <person name="Mrozik A."/>
            <person name="Waleron K."/>
        </authorList>
    </citation>
    <scope>NUCLEOTIDE SEQUENCE [LARGE SCALE GENOMIC DNA]</scope>
    <source>
        <strain evidence="1 2">DPMB0001</strain>
    </source>
</reference>
<keyword evidence="2" id="KW-1185">Reference proteome</keyword>
<organism evidence="1 2">
    <name type="scientific">Arthrospiribacter ruber</name>
    <dbReference type="NCBI Taxonomy" id="2487934"/>
    <lineage>
        <taxon>Bacteria</taxon>
        <taxon>Pseudomonadati</taxon>
        <taxon>Bacteroidota</taxon>
        <taxon>Cytophagia</taxon>
        <taxon>Cytophagales</taxon>
        <taxon>Cyclobacteriaceae</taxon>
        <taxon>Arthrospiribacter</taxon>
    </lineage>
</organism>
<dbReference type="AlphaFoldDB" id="A0A951MED1"/>
<accession>A0A951MED1</accession>
<proteinExistence type="predicted"/>
<name>A0A951MED1_9BACT</name>
<dbReference type="RefSeq" id="WP_219288208.1">
    <property type="nucleotide sequence ID" value="NZ_RPHB01000003.1"/>
</dbReference>
<protein>
    <submittedName>
        <fullName evidence="1">Uncharacterized protein</fullName>
    </submittedName>
</protein>
<evidence type="ECO:0000313" key="1">
    <source>
        <dbReference type="EMBL" id="MBW3467811.1"/>
    </source>
</evidence>
<dbReference type="EMBL" id="RPHB01000003">
    <property type="protein sequence ID" value="MBW3467811.1"/>
    <property type="molecule type" value="Genomic_DNA"/>
</dbReference>
<dbReference type="Proteomes" id="UP000727490">
    <property type="component" value="Unassembled WGS sequence"/>
</dbReference>
<comment type="caution">
    <text evidence="1">The sequence shown here is derived from an EMBL/GenBank/DDBJ whole genome shotgun (WGS) entry which is preliminary data.</text>
</comment>